<comment type="similarity">
    <text evidence="2">Belongs to the peptidase M20A family.</text>
</comment>
<dbReference type="GO" id="GO:0008270">
    <property type="term" value="F:zinc ion binding"/>
    <property type="evidence" value="ECO:0007669"/>
    <property type="project" value="InterPro"/>
</dbReference>
<dbReference type="InterPro" id="IPR050072">
    <property type="entry name" value="Peptidase_M20A"/>
</dbReference>
<dbReference type="SUPFAM" id="SSF53187">
    <property type="entry name" value="Zn-dependent exopeptidases"/>
    <property type="match status" value="1"/>
</dbReference>
<dbReference type="GO" id="GO:0016805">
    <property type="term" value="F:dipeptidase activity"/>
    <property type="evidence" value="ECO:0007669"/>
    <property type="project" value="UniProtKB-KW"/>
</dbReference>
<keyword evidence="8" id="KW-0482">Metalloprotease</keyword>
<reference evidence="10 11" key="1">
    <citation type="submission" date="2016-10" db="EMBL/GenBank/DDBJ databases">
        <authorList>
            <person name="de Groot N.N."/>
        </authorList>
    </citation>
    <scope>NUCLEOTIDE SEQUENCE [LARGE SCALE GENOMIC DNA]</scope>
    <source>
        <strain evidence="10 11">DSM 21650</strain>
    </source>
</reference>
<dbReference type="InterPro" id="IPR036264">
    <property type="entry name" value="Bact_exopeptidase_dim_dom"/>
</dbReference>
<keyword evidence="3" id="KW-0645">Protease</keyword>
<gene>
    <name evidence="10" type="ORF">SAMN05660462_02565</name>
</gene>
<dbReference type="PROSITE" id="PS00759">
    <property type="entry name" value="ARGE_DAPE_CPG2_2"/>
    <property type="match status" value="1"/>
</dbReference>
<dbReference type="GO" id="GO:0006508">
    <property type="term" value="P:proteolysis"/>
    <property type="evidence" value="ECO:0007669"/>
    <property type="project" value="UniProtKB-KW"/>
</dbReference>
<dbReference type="Gene3D" id="3.40.630.10">
    <property type="entry name" value="Zn peptidases"/>
    <property type="match status" value="1"/>
</dbReference>
<dbReference type="PANTHER" id="PTHR43808">
    <property type="entry name" value="ACETYLORNITHINE DEACETYLASE"/>
    <property type="match status" value="1"/>
</dbReference>
<protein>
    <submittedName>
        <fullName evidence="10">Succinyl-diaminopimelate desuccinylase</fullName>
    </submittedName>
</protein>
<dbReference type="OrthoDB" id="9761532at2"/>
<evidence type="ECO:0000313" key="11">
    <source>
        <dbReference type="Proteomes" id="UP000198625"/>
    </source>
</evidence>
<accession>A0A1H3RUY9</accession>
<dbReference type="InterPro" id="IPR011650">
    <property type="entry name" value="Peptidase_M20_dimer"/>
</dbReference>
<keyword evidence="4" id="KW-0479">Metal-binding</keyword>
<name>A0A1H3RUY9_9FIRM</name>
<dbReference type="AlphaFoldDB" id="A0A1H3RUY9"/>
<dbReference type="InterPro" id="IPR002933">
    <property type="entry name" value="Peptidase_M20"/>
</dbReference>
<keyword evidence="11" id="KW-1185">Reference proteome</keyword>
<evidence type="ECO:0000256" key="6">
    <source>
        <dbReference type="ARBA" id="ARBA00022833"/>
    </source>
</evidence>
<evidence type="ECO:0000256" key="8">
    <source>
        <dbReference type="ARBA" id="ARBA00023049"/>
    </source>
</evidence>
<proteinExistence type="inferred from homology"/>
<dbReference type="Pfam" id="PF01546">
    <property type="entry name" value="Peptidase_M20"/>
    <property type="match status" value="1"/>
</dbReference>
<dbReference type="GO" id="GO:0008237">
    <property type="term" value="F:metallopeptidase activity"/>
    <property type="evidence" value="ECO:0007669"/>
    <property type="project" value="UniProtKB-KW"/>
</dbReference>
<dbReference type="CDD" id="cd03888">
    <property type="entry name" value="M20_PepV"/>
    <property type="match status" value="1"/>
</dbReference>
<evidence type="ECO:0000256" key="7">
    <source>
        <dbReference type="ARBA" id="ARBA00022997"/>
    </source>
</evidence>
<evidence type="ECO:0000256" key="4">
    <source>
        <dbReference type="ARBA" id="ARBA00022723"/>
    </source>
</evidence>
<keyword evidence="7" id="KW-0224">Dipeptidase</keyword>
<keyword evidence="5" id="KW-0378">Hydrolase</keyword>
<dbReference type="EMBL" id="FNQE01000032">
    <property type="protein sequence ID" value="SDZ29430.1"/>
    <property type="molecule type" value="Genomic_DNA"/>
</dbReference>
<dbReference type="RefSeq" id="WP_091731997.1">
    <property type="nucleotide sequence ID" value="NZ_FNQE01000032.1"/>
</dbReference>
<evidence type="ECO:0000256" key="2">
    <source>
        <dbReference type="ARBA" id="ARBA00006247"/>
    </source>
</evidence>
<evidence type="ECO:0000259" key="9">
    <source>
        <dbReference type="Pfam" id="PF07687"/>
    </source>
</evidence>
<dbReference type="InterPro" id="IPR010964">
    <property type="entry name" value="M20A_pepV-rel"/>
</dbReference>
<feature type="domain" description="Peptidase M20 dimerisation" evidence="9">
    <location>
        <begin position="259"/>
        <end position="367"/>
    </location>
</feature>
<comment type="cofactor">
    <cofactor evidence="1">
        <name>Zn(2+)</name>
        <dbReference type="ChEBI" id="CHEBI:29105"/>
    </cofactor>
</comment>
<dbReference type="Gene3D" id="3.30.70.360">
    <property type="match status" value="2"/>
</dbReference>
<dbReference type="GO" id="GO:0006526">
    <property type="term" value="P:L-arginine biosynthetic process"/>
    <property type="evidence" value="ECO:0007669"/>
    <property type="project" value="TreeGrafter"/>
</dbReference>
<sequence length="466" mass="51507">MNINQLVEKYKNDIIKHTQELIRIKSTEKQGMPGKPFGEEVNQALEYVLKLSEDMGFQTLNLDGYAGHAEIGQGDETLGILVHLDVVPEGDGWTYPPYGGEIHNDRIYGRGASDDKGPTIAALFAMKAVKELGVELGKKIRIIFGTNEETNWDCMKHYFRKMKAPDMAFTPDSDFPVIFAEKGILVLNLVKKLENKSSGGIEVLEIKGGNRPNMVPDSCKAILKIRDESIDDFINKYEELKANTSSNLSIEIDQERVVVISEGVSAHGSTPQSGVNAISQLMSFLELVLDSNFSTYNFIKLYNEKLGAEVNGESIGCGLEDDVTGKLTLNVGMIELNSEEAKLTLDIRHPVKLTKEKVVNGIIDALAGTGIEVEIDNYMDPLYVPLDNPLVQTLMKVYREETGDTTSQPITTGGGTYARSMKNAVAFGPGFPGQEDVAHQKDEYMSIEHLIKITKIYAKAIYELTK</sequence>
<dbReference type="Pfam" id="PF07687">
    <property type="entry name" value="M20_dimer"/>
    <property type="match status" value="1"/>
</dbReference>
<dbReference type="NCBIfam" id="TIGR01887">
    <property type="entry name" value="dipeptidaselike"/>
    <property type="match status" value="1"/>
</dbReference>
<dbReference type="NCBIfam" id="NF005591">
    <property type="entry name" value="PRK07318.1"/>
    <property type="match status" value="1"/>
</dbReference>
<dbReference type="InterPro" id="IPR001261">
    <property type="entry name" value="ArgE/DapE_CS"/>
</dbReference>
<keyword evidence="6" id="KW-0862">Zinc</keyword>
<evidence type="ECO:0000313" key="10">
    <source>
        <dbReference type="EMBL" id="SDZ29430.1"/>
    </source>
</evidence>
<dbReference type="GO" id="GO:0008777">
    <property type="term" value="F:acetylornithine deacetylase activity"/>
    <property type="evidence" value="ECO:0007669"/>
    <property type="project" value="TreeGrafter"/>
</dbReference>
<dbReference type="STRING" id="415015.SAMN05660462_02565"/>
<dbReference type="Proteomes" id="UP000198625">
    <property type="component" value="Unassembled WGS sequence"/>
</dbReference>
<evidence type="ECO:0000256" key="5">
    <source>
        <dbReference type="ARBA" id="ARBA00022801"/>
    </source>
</evidence>
<evidence type="ECO:0000256" key="1">
    <source>
        <dbReference type="ARBA" id="ARBA00001947"/>
    </source>
</evidence>
<dbReference type="PANTHER" id="PTHR43808:SF31">
    <property type="entry name" value="N-ACETYL-L-CITRULLINE DEACETYLASE"/>
    <property type="match status" value="1"/>
</dbReference>
<evidence type="ECO:0000256" key="3">
    <source>
        <dbReference type="ARBA" id="ARBA00022670"/>
    </source>
</evidence>
<dbReference type="SUPFAM" id="SSF55031">
    <property type="entry name" value="Bacterial exopeptidase dimerisation domain"/>
    <property type="match status" value="1"/>
</dbReference>
<organism evidence="10 11">
    <name type="scientific">Proteiniborus ethanoligenes</name>
    <dbReference type="NCBI Taxonomy" id="415015"/>
    <lineage>
        <taxon>Bacteria</taxon>
        <taxon>Bacillati</taxon>
        <taxon>Bacillota</taxon>
        <taxon>Clostridia</taxon>
        <taxon>Eubacteriales</taxon>
        <taxon>Proteiniborus</taxon>
    </lineage>
</organism>